<dbReference type="Pfam" id="PF01850">
    <property type="entry name" value="PIN"/>
    <property type="match status" value="1"/>
</dbReference>
<evidence type="ECO:0000256" key="6">
    <source>
        <dbReference type="ARBA" id="ARBA00022842"/>
    </source>
</evidence>
<evidence type="ECO:0000256" key="8">
    <source>
        <dbReference type="HAMAP-Rule" id="MF_00265"/>
    </source>
</evidence>
<evidence type="ECO:0000313" key="11">
    <source>
        <dbReference type="Proteomes" id="UP001597460"/>
    </source>
</evidence>
<keyword evidence="3 8" id="KW-0540">Nuclease</keyword>
<keyword evidence="4 8" id="KW-0479">Metal-binding</keyword>
<feature type="binding site" evidence="8">
    <location>
        <position position="6"/>
    </location>
    <ligand>
        <name>Mg(2+)</name>
        <dbReference type="ChEBI" id="CHEBI:18420"/>
    </ligand>
</feature>
<dbReference type="Gene3D" id="3.40.50.1010">
    <property type="entry name" value="5'-nuclease"/>
    <property type="match status" value="1"/>
</dbReference>
<dbReference type="NCBIfam" id="NF010285">
    <property type="entry name" value="PRK13725.1"/>
    <property type="match status" value="1"/>
</dbReference>
<sequence length="134" mass="14878">MEYMLDTNICIYIIKRKPEAVFNRFKELTPGKVGISSITLAEMQYGIGKSSKPDQNQEALNQFLLPLEILDFDTKAAIEYGKIRSALEKKGTPIGSLDTLIAAHAKSVGAILVTNNMKEFNRVPGLSTENWVSE</sequence>
<evidence type="ECO:0000256" key="7">
    <source>
        <dbReference type="ARBA" id="ARBA00038093"/>
    </source>
</evidence>
<keyword evidence="5 8" id="KW-0378">Hydrolase</keyword>
<evidence type="ECO:0000259" key="9">
    <source>
        <dbReference type="Pfam" id="PF01850"/>
    </source>
</evidence>
<proteinExistence type="inferred from homology"/>
<evidence type="ECO:0000256" key="4">
    <source>
        <dbReference type="ARBA" id="ARBA00022723"/>
    </source>
</evidence>
<dbReference type="InterPro" id="IPR029060">
    <property type="entry name" value="PIN-like_dom_sf"/>
</dbReference>
<keyword evidence="6 8" id="KW-0460">Magnesium</keyword>
<dbReference type="EC" id="3.1.-.-" evidence="8"/>
<evidence type="ECO:0000256" key="2">
    <source>
        <dbReference type="ARBA" id="ARBA00022649"/>
    </source>
</evidence>
<comment type="caution">
    <text evidence="10">The sequence shown here is derived from an EMBL/GenBank/DDBJ whole genome shotgun (WGS) entry which is preliminary data.</text>
</comment>
<accession>A0ABW5JK54</accession>
<dbReference type="CDD" id="cd18745">
    <property type="entry name" value="PIN_VapC4-5_FitB-like"/>
    <property type="match status" value="1"/>
</dbReference>
<dbReference type="HAMAP" id="MF_00265">
    <property type="entry name" value="VapC_Nob1"/>
    <property type="match status" value="1"/>
</dbReference>
<protein>
    <recommendedName>
        <fullName evidence="8">Ribonuclease VapC</fullName>
        <shortName evidence="8">RNase VapC</shortName>
        <ecNumber evidence="8">3.1.-.-</ecNumber>
    </recommendedName>
    <alternativeName>
        <fullName evidence="8">Toxin VapC</fullName>
    </alternativeName>
</protein>
<gene>
    <name evidence="8" type="primary">vapC</name>
    <name evidence="10" type="ORF">ACFSVN_11015</name>
</gene>
<name>A0ABW5JK54_9BACT</name>
<dbReference type="EMBL" id="JBHULI010000025">
    <property type="protein sequence ID" value="MFD2532979.1"/>
    <property type="molecule type" value="Genomic_DNA"/>
</dbReference>
<reference evidence="11" key="1">
    <citation type="journal article" date="2019" name="Int. J. Syst. Evol. Microbiol.">
        <title>The Global Catalogue of Microorganisms (GCM) 10K type strain sequencing project: providing services to taxonomists for standard genome sequencing and annotation.</title>
        <authorList>
            <consortium name="The Broad Institute Genomics Platform"/>
            <consortium name="The Broad Institute Genome Sequencing Center for Infectious Disease"/>
            <person name="Wu L."/>
            <person name="Ma J."/>
        </authorList>
    </citation>
    <scope>NUCLEOTIDE SEQUENCE [LARGE SCALE GENOMIC DNA]</scope>
    <source>
        <strain evidence="11">KCTC 52042</strain>
    </source>
</reference>
<organism evidence="10 11">
    <name type="scientific">Gracilimonas halophila</name>
    <dbReference type="NCBI Taxonomy" id="1834464"/>
    <lineage>
        <taxon>Bacteria</taxon>
        <taxon>Pseudomonadati</taxon>
        <taxon>Balneolota</taxon>
        <taxon>Balneolia</taxon>
        <taxon>Balneolales</taxon>
        <taxon>Balneolaceae</taxon>
        <taxon>Gracilimonas</taxon>
    </lineage>
</organism>
<keyword evidence="11" id="KW-1185">Reference proteome</keyword>
<evidence type="ECO:0000256" key="3">
    <source>
        <dbReference type="ARBA" id="ARBA00022722"/>
    </source>
</evidence>
<keyword evidence="2 8" id="KW-1277">Toxin-antitoxin system</keyword>
<keyword evidence="8" id="KW-0800">Toxin</keyword>
<dbReference type="PANTHER" id="PTHR33653:SF1">
    <property type="entry name" value="RIBONUCLEASE VAPC2"/>
    <property type="match status" value="1"/>
</dbReference>
<evidence type="ECO:0000256" key="1">
    <source>
        <dbReference type="ARBA" id="ARBA00001946"/>
    </source>
</evidence>
<evidence type="ECO:0000256" key="5">
    <source>
        <dbReference type="ARBA" id="ARBA00022801"/>
    </source>
</evidence>
<feature type="domain" description="PIN" evidence="9">
    <location>
        <begin position="3"/>
        <end position="125"/>
    </location>
</feature>
<comment type="similarity">
    <text evidence="7 8">Belongs to the PINc/VapC protein family.</text>
</comment>
<comment type="cofactor">
    <cofactor evidence="1 8">
        <name>Mg(2+)</name>
        <dbReference type="ChEBI" id="CHEBI:18420"/>
    </cofactor>
</comment>
<dbReference type="Proteomes" id="UP001597460">
    <property type="component" value="Unassembled WGS sequence"/>
</dbReference>
<comment type="function">
    <text evidence="8">Toxic component of a toxin-antitoxin (TA) system. An RNase.</text>
</comment>
<dbReference type="SUPFAM" id="SSF88723">
    <property type="entry name" value="PIN domain-like"/>
    <property type="match status" value="1"/>
</dbReference>
<feature type="binding site" evidence="8">
    <location>
        <position position="98"/>
    </location>
    <ligand>
        <name>Mg(2+)</name>
        <dbReference type="ChEBI" id="CHEBI:18420"/>
    </ligand>
</feature>
<dbReference type="InterPro" id="IPR050556">
    <property type="entry name" value="Type_II_TA_system_RNase"/>
</dbReference>
<dbReference type="RefSeq" id="WP_390303828.1">
    <property type="nucleotide sequence ID" value="NZ_JBHULI010000025.1"/>
</dbReference>
<dbReference type="PANTHER" id="PTHR33653">
    <property type="entry name" value="RIBONUCLEASE VAPC2"/>
    <property type="match status" value="1"/>
</dbReference>
<evidence type="ECO:0000313" key="10">
    <source>
        <dbReference type="EMBL" id="MFD2532979.1"/>
    </source>
</evidence>
<dbReference type="InterPro" id="IPR022907">
    <property type="entry name" value="VapC_family"/>
</dbReference>
<dbReference type="InterPro" id="IPR002716">
    <property type="entry name" value="PIN_dom"/>
</dbReference>